<dbReference type="InterPro" id="IPR000150">
    <property type="entry name" value="Cof"/>
</dbReference>
<dbReference type="InterPro" id="IPR023214">
    <property type="entry name" value="HAD_sf"/>
</dbReference>
<dbReference type="SUPFAM" id="SSF56784">
    <property type="entry name" value="HAD-like"/>
    <property type="match status" value="1"/>
</dbReference>
<dbReference type="RefSeq" id="WP_022015141.1">
    <property type="nucleotide sequence ID" value="NZ_DBGDCA010000362.1"/>
</dbReference>
<keyword evidence="2" id="KW-1185">Reference proteome</keyword>
<name>A0AAW3JRA8_9FIRM</name>
<dbReference type="NCBIfam" id="TIGR00099">
    <property type="entry name" value="Cof-subfamily"/>
    <property type="match status" value="1"/>
</dbReference>
<gene>
    <name evidence="1" type="ORF">APZ18_09220</name>
</gene>
<dbReference type="Proteomes" id="UP000050833">
    <property type="component" value="Unassembled WGS sequence"/>
</dbReference>
<dbReference type="Gene3D" id="3.40.50.1000">
    <property type="entry name" value="HAD superfamily/HAD-like"/>
    <property type="match status" value="1"/>
</dbReference>
<dbReference type="Gene3D" id="3.30.1240.10">
    <property type="match status" value="1"/>
</dbReference>
<comment type="caution">
    <text evidence="1">The sequence shown here is derived from an EMBL/GenBank/DDBJ whole genome shotgun (WGS) entry which is preliminary data.</text>
</comment>
<evidence type="ECO:0000313" key="2">
    <source>
        <dbReference type="Proteomes" id="UP000050833"/>
    </source>
</evidence>
<dbReference type="Pfam" id="PF08282">
    <property type="entry name" value="Hydrolase_3"/>
    <property type="match status" value="1"/>
</dbReference>
<dbReference type="PANTHER" id="PTHR10000">
    <property type="entry name" value="PHOSPHOSERINE PHOSPHATASE"/>
    <property type="match status" value="1"/>
</dbReference>
<reference evidence="1 2" key="1">
    <citation type="submission" date="2015-10" db="EMBL/GenBank/DDBJ databases">
        <title>Butyribacter intestini gen. nov., sp. nov., a butyric acid-producing bacterium of the family Lachnospiraceae isolated from the human faeces.</title>
        <authorList>
            <person name="Zou Y."/>
            <person name="Xue W."/>
            <person name="Luo G."/>
            <person name="Lv M."/>
        </authorList>
    </citation>
    <scope>NUCLEOTIDE SEQUENCE [LARGE SCALE GENOMIC DNA]</scope>
    <source>
        <strain evidence="1 2">TF01-11</strain>
    </source>
</reference>
<dbReference type="GO" id="GO:0005829">
    <property type="term" value="C:cytosol"/>
    <property type="evidence" value="ECO:0007669"/>
    <property type="project" value="TreeGrafter"/>
</dbReference>
<dbReference type="CDD" id="cd07516">
    <property type="entry name" value="HAD_Pase"/>
    <property type="match status" value="1"/>
</dbReference>
<dbReference type="NCBIfam" id="TIGR01484">
    <property type="entry name" value="HAD-SF-IIB"/>
    <property type="match status" value="1"/>
</dbReference>
<dbReference type="AlphaFoldDB" id="A0AAW3JRA8"/>
<organism evidence="1 2">
    <name type="scientific">Butyribacter intestini</name>
    <dbReference type="NCBI Taxonomy" id="1703332"/>
    <lineage>
        <taxon>Bacteria</taxon>
        <taxon>Bacillati</taxon>
        <taxon>Bacillota</taxon>
        <taxon>Clostridia</taxon>
        <taxon>Lachnospirales</taxon>
        <taxon>Lachnospiraceae</taxon>
        <taxon>Butyribacter</taxon>
    </lineage>
</organism>
<dbReference type="InterPro" id="IPR006379">
    <property type="entry name" value="HAD-SF_hydro_IIB"/>
</dbReference>
<dbReference type="GO" id="GO:0016791">
    <property type="term" value="F:phosphatase activity"/>
    <property type="evidence" value="ECO:0007669"/>
    <property type="project" value="UniProtKB-ARBA"/>
</dbReference>
<dbReference type="SFLD" id="SFLDS00003">
    <property type="entry name" value="Haloacid_Dehalogenase"/>
    <property type="match status" value="1"/>
</dbReference>
<dbReference type="PROSITE" id="PS01228">
    <property type="entry name" value="COF_1"/>
    <property type="match status" value="1"/>
</dbReference>
<dbReference type="InterPro" id="IPR036412">
    <property type="entry name" value="HAD-like_sf"/>
</dbReference>
<dbReference type="GO" id="GO:0000287">
    <property type="term" value="F:magnesium ion binding"/>
    <property type="evidence" value="ECO:0007669"/>
    <property type="project" value="TreeGrafter"/>
</dbReference>
<dbReference type="PANTHER" id="PTHR10000:SF8">
    <property type="entry name" value="HAD SUPERFAMILY HYDROLASE-LIKE, TYPE 3"/>
    <property type="match status" value="1"/>
</dbReference>
<dbReference type="EMBL" id="LLKB01000005">
    <property type="protein sequence ID" value="KQC84890.1"/>
    <property type="molecule type" value="Genomic_DNA"/>
</dbReference>
<proteinExistence type="predicted"/>
<sequence length="268" mass="30583">MKVIVMDMDGTLLNDDKKVTEYTKNVLRDMKKRGMRIGIASGRPIIGVKRTVENLGISDIIQFMIASNGAELFDVEDKEKKDFYKLDVDTIFEIIDEYEQFDLNPYVYQGEDCYAARNDSTIERAARNNHLGIHLCDMKKEVTTPQSKLVLSTPPEKMESVEKFYEEHKSEKYRAFKSQADMFEFVHPKLSKVYGIRYYCEKYGYDISQVVAFGDTTNDLEMVRDCGTGVCMCNGTDDVKAVADIITTDSNDEDGLAKTLKEIINNVN</sequence>
<protein>
    <submittedName>
        <fullName evidence="1">Uncharacterized protein</fullName>
    </submittedName>
</protein>
<evidence type="ECO:0000313" key="1">
    <source>
        <dbReference type="EMBL" id="KQC84890.1"/>
    </source>
</evidence>
<dbReference type="SFLD" id="SFLDG01140">
    <property type="entry name" value="C2.B:_Phosphomannomutase_and_P"/>
    <property type="match status" value="1"/>
</dbReference>
<accession>A0AAW3JRA8</accession>